<evidence type="ECO:0000313" key="3">
    <source>
        <dbReference type="EMBL" id="MCO5396656.1"/>
    </source>
</evidence>
<gene>
    <name evidence="3" type="ORF">NG900_00420</name>
</gene>
<comment type="caution">
    <text evidence="3">The sequence shown here is derived from an EMBL/GenBank/DDBJ whole genome shotgun (WGS) entry which is preliminary data.</text>
</comment>
<accession>A0ABT1AE44</accession>
<dbReference type="InterPro" id="IPR000525">
    <property type="entry name" value="Initiator_Rep_WH1"/>
</dbReference>
<proteinExistence type="inferred from homology"/>
<evidence type="ECO:0000313" key="4">
    <source>
        <dbReference type="Proteomes" id="UP001162811"/>
    </source>
</evidence>
<organism evidence="3 4">
    <name type="scientific">Ralstonia soli</name>
    <dbReference type="NCBI Taxonomy" id="2953896"/>
    <lineage>
        <taxon>Bacteria</taxon>
        <taxon>Pseudomonadati</taxon>
        <taxon>Pseudomonadota</taxon>
        <taxon>Betaproteobacteria</taxon>
        <taxon>Burkholderiales</taxon>
        <taxon>Burkholderiaceae</taxon>
        <taxon>Ralstonia</taxon>
    </lineage>
</organism>
<evidence type="ECO:0000256" key="1">
    <source>
        <dbReference type="ARBA" id="ARBA00038283"/>
    </source>
</evidence>
<name>A0ABT1AE44_9RALS</name>
<keyword evidence="4" id="KW-1185">Reference proteome</keyword>
<dbReference type="Gene3D" id="1.10.10.10">
    <property type="entry name" value="Winged helix-like DNA-binding domain superfamily/Winged helix DNA-binding domain"/>
    <property type="match status" value="1"/>
</dbReference>
<evidence type="ECO:0000259" key="2">
    <source>
        <dbReference type="Pfam" id="PF01051"/>
    </source>
</evidence>
<reference evidence="3" key="2">
    <citation type="journal article" date="2023" name="Front. Microbiol.">
        <title>Ralstonia chuxiongensis sp. nov., Ralstonia mojiangensis sp. nov., and Ralstonia soli sp. nov., isolated from tobacco fields, are three novel species in the family Burkholderiaceae.</title>
        <authorList>
            <person name="Lu C.H."/>
            <person name="Zhang Y.Y."/>
            <person name="Jiang N."/>
            <person name="Chen W."/>
            <person name="Shao X."/>
            <person name="Zhao Z.M."/>
            <person name="Lu W.L."/>
            <person name="Hu X."/>
            <person name="Xi Y.X."/>
            <person name="Zou S.Y."/>
            <person name="Wei Q.J."/>
            <person name="Lin Z.L."/>
            <person name="Gong L."/>
            <person name="Gai X.T."/>
            <person name="Zhang L.Q."/>
            <person name="Li J.Y."/>
            <person name="Jin Y."/>
            <person name="Xia Z.Y."/>
        </authorList>
    </citation>
    <scope>NUCLEOTIDE SEQUENCE</scope>
    <source>
        <strain evidence="3">21MJYT02-11</strain>
    </source>
</reference>
<dbReference type="RefSeq" id="WP_252675628.1">
    <property type="nucleotide sequence ID" value="NZ_JAMXHT010000001.1"/>
</dbReference>
<reference evidence="3" key="1">
    <citation type="submission" date="2022-06" db="EMBL/GenBank/DDBJ databases">
        <authorList>
            <person name="Lu C.-H."/>
        </authorList>
    </citation>
    <scope>NUCLEOTIDE SEQUENCE</scope>
    <source>
        <strain evidence="3">21MJYT02-11</strain>
    </source>
</reference>
<dbReference type="Pfam" id="PF21205">
    <property type="entry name" value="Rep3_C"/>
    <property type="match status" value="1"/>
</dbReference>
<dbReference type="InterPro" id="IPR036390">
    <property type="entry name" value="WH_DNA-bd_sf"/>
</dbReference>
<comment type="similarity">
    <text evidence="1">Belongs to the initiator RepB protein family.</text>
</comment>
<dbReference type="EMBL" id="JAMXHT010000001">
    <property type="protein sequence ID" value="MCO5396656.1"/>
    <property type="molecule type" value="Genomic_DNA"/>
</dbReference>
<protein>
    <submittedName>
        <fullName evidence="3">Replication initiation protein</fullName>
    </submittedName>
</protein>
<dbReference type="InterPro" id="IPR036388">
    <property type="entry name" value="WH-like_DNA-bd_sf"/>
</dbReference>
<dbReference type="Pfam" id="PF01051">
    <property type="entry name" value="Rep3_N"/>
    <property type="match status" value="1"/>
</dbReference>
<dbReference type="SUPFAM" id="SSF46785">
    <property type="entry name" value="Winged helix' DNA-binding domain"/>
    <property type="match status" value="1"/>
</dbReference>
<dbReference type="Proteomes" id="UP001162811">
    <property type="component" value="Unassembled WGS sequence"/>
</dbReference>
<sequence>MTEKGQARATAQQLSLSLFEDMFAVGQTIDKAARDVGFQRNNVFIDIVDLGVTARRLVDAAHFIVSQTEGSPQFYDVELSYFKWLMRYDSNNHRHLKGLFTEAQKALIQVSATPAGQEPSDDDSWVSVHLLHTVAFAPGRVRFDVPSQLLPHIKDPAKSHWLSLRITANFTQAYARAIYDHVLPYVEEGATPWIPLDTIRYWPGKLSSASAEFKYFKRDSFEPAIRQINELSDIELEYETAREALTKKINRIRFRIKRKEGAESVVANLLGAQELYLALKNEFGFTTRQFDTVAANRATWTDERILQAIEYTRHRLKQGKVTQNPGGYLMKALKDNWRIPDAELQMMAVLEEKRSKDNINTESQALVAKSHAAREVAMQNQMAEEVRQGREAFERADTKTRKDLVRSFQSSQAGKLTLRRLRMDGRVLMETDILAQADLAWAFGLFAFSKLKERIRAEGQP</sequence>
<feature type="domain" description="Initiator Rep protein WH1" evidence="2">
    <location>
        <begin position="42"/>
        <end position="181"/>
    </location>
</feature>